<proteinExistence type="predicted"/>
<dbReference type="PROSITE" id="PS51257">
    <property type="entry name" value="PROKAR_LIPOPROTEIN"/>
    <property type="match status" value="1"/>
</dbReference>
<accession>A0ABW8HQD8</accession>
<dbReference type="Proteomes" id="UP001618531">
    <property type="component" value="Unassembled WGS sequence"/>
</dbReference>
<evidence type="ECO:0000313" key="2">
    <source>
        <dbReference type="Proteomes" id="UP001618531"/>
    </source>
</evidence>
<sequence length="208" mass="22784">MKNLRLGHYIIIFLFVLTGCSAESAEAIKPDQSITDSITLTPVDLAQGETAKLRPFLGTMSGAFKLRYEGEKPSASLDMDIWENGVKVDSAGSIGDLFFSPEGQVNNSNEIEVIISIDTVRTEEDKEVCIVKISTGSGLATFTLPWNSELKGRGLIQNTETLTFTPDHPVHTFAMHATSSNQVFAGGFSEESLSKIEWALVFTLRFDE</sequence>
<reference evidence="1 2" key="1">
    <citation type="submission" date="2024-11" db="EMBL/GenBank/DDBJ databases">
        <title>Identification and Characterization of a Novel Fosfomycin Bacillithiol Transferase FosB8 in Paenibacillus illinoisensis.</title>
        <authorList>
            <person name="Lu W."/>
        </authorList>
    </citation>
    <scope>NUCLEOTIDE SEQUENCE [LARGE SCALE GENOMIC DNA]</scope>
    <source>
        <strain evidence="1 2">WP77</strain>
    </source>
</reference>
<gene>
    <name evidence="1" type="ORF">ACINKY_06150</name>
</gene>
<name>A0ABW8HQD8_9BACL</name>
<keyword evidence="2" id="KW-1185">Reference proteome</keyword>
<comment type="caution">
    <text evidence="1">The sequence shown here is derived from an EMBL/GenBank/DDBJ whole genome shotgun (WGS) entry which is preliminary data.</text>
</comment>
<dbReference type="EMBL" id="JBIYSL010000001">
    <property type="protein sequence ID" value="MFK0521778.1"/>
    <property type="molecule type" value="Genomic_DNA"/>
</dbReference>
<evidence type="ECO:0000313" key="1">
    <source>
        <dbReference type="EMBL" id="MFK0521778.1"/>
    </source>
</evidence>
<organism evidence="1 2">
    <name type="scientific">Paenibacillus illinoisensis</name>
    <dbReference type="NCBI Taxonomy" id="59845"/>
    <lineage>
        <taxon>Bacteria</taxon>
        <taxon>Bacillati</taxon>
        <taxon>Bacillota</taxon>
        <taxon>Bacilli</taxon>
        <taxon>Bacillales</taxon>
        <taxon>Paenibacillaceae</taxon>
        <taxon>Paenibacillus</taxon>
    </lineage>
</organism>
<protein>
    <submittedName>
        <fullName evidence="1">Uncharacterized protein</fullName>
    </submittedName>
</protein>